<comment type="similarity">
    <text evidence="2">Belongs to the G-protein coupled receptor 3 family.</text>
</comment>
<dbReference type="PRINTS" id="PR00593">
    <property type="entry name" value="MTABOTROPICR"/>
</dbReference>
<dbReference type="AlphaFoldDB" id="A0A9N7UCX3"/>
<dbReference type="GO" id="GO:0016020">
    <property type="term" value="C:membrane"/>
    <property type="evidence" value="ECO:0007669"/>
    <property type="project" value="UniProtKB-SubCell"/>
</dbReference>
<dbReference type="Gene3D" id="3.40.50.2300">
    <property type="match status" value="4"/>
</dbReference>
<dbReference type="Pfam" id="PF01094">
    <property type="entry name" value="ANF_receptor"/>
    <property type="match status" value="1"/>
</dbReference>
<evidence type="ECO:0000256" key="3">
    <source>
        <dbReference type="ARBA" id="ARBA00022692"/>
    </source>
</evidence>
<keyword evidence="5" id="KW-0472">Membrane</keyword>
<evidence type="ECO:0000313" key="9">
    <source>
        <dbReference type="EMBL" id="CAB1429579.1"/>
    </source>
</evidence>
<evidence type="ECO:0000256" key="1">
    <source>
        <dbReference type="ARBA" id="ARBA00004141"/>
    </source>
</evidence>
<keyword evidence="3" id="KW-0812">Transmembrane</keyword>
<dbReference type="InterPro" id="IPR000337">
    <property type="entry name" value="GPCR_3"/>
</dbReference>
<comment type="caution">
    <text evidence="9">The sequence shown here is derived from an EMBL/GenBank/DDBJ whole genome shotgun (WGS) entry which is preliminary data.</text>
</comment>
<name>A0A9N7UCX3_PLEPL</name>
<keyword evidence="4" id="KW-1133">Transmembrane helix</keyword>
<keyword evidence="10" id="KW-1185">Reference proteome</keyword>
<dbReference type="Proteomes" id="UP001153269">
    <property type="component" value="Unassembled WGS sequence"/>
</dbReference>
<dbReference type="InterPro" id="IPR050726">
    <property type="entry name" value="mGluR"/>
</dbReference>
<dbReference type="EMBL" id="CADEAL010001151">
    <property type="protein sequence ID" value="CAB1429579.1"/>
    <property type="molecule type" value="Genomic_DNA"/>
</dbReference>
<evidence type="ECO:0000256" key="4">
    <source>
        <dbReference type="ARBA" id="ARBA00022989"/>
    </source>
</evidence>
<gene>
    <name evidence="9" type="ORF">PLEPLA_LOCUS17557</name>
</gene>
<evidence type="ECO:0000256" key="6">
    <source>
        <dbReference type="ARBA" id="ARBA00023170"/>
    </source>
</evidence>
<comment type="subcellular location">
    <subcellularLocation>
        <location evidence="1">Membrane</location>
        <topology evidence="1">Multi-pass membrane protein</topology>
    </subcellularLocation>
</comment>
<evidence type="ECO:0000256" key="7">
    <source>
        <dbReference type="ARBA" id="ARBA00023180"/>
    </source>
</evidence>
<keyword evidence="6" id="KW-0675">Receptor</keyword>
<evidence type="ECO:0000256" key="5">
    <source>
        <dbReference type="ARBA" id="ARBA00023136"/>
    </source>
</evidence>
<organism evidence="9 10">
    <name type="scientific">Pleuronectes platessa</name>
    <name type="common">European plaice</name>
    <dbReference type="NCBI Taxonomy" id="8262"/>
    <lineage>
        <taxon>Eukaryota</taxon>
        <taxon>Metazoa</taxon>
        <taxon>Chordata</taxon>
        <taxon>Craniata</taxon>
        <taxon>Vertebrata</taxon>
        <taxon>Euteleostomi</taxon>
        <taxon>Actinopterygii</taxon>
        <taxon>Neopterygii</taxon>
        <taxon>Teleostei</taxon>
        <taxon>Neoteleostei</taxon>
        <taxon>Acanthomorphata</taxon>
        <taxon>Carangaria</taxon>
        <taxon>Pleuronectiformes</taxon>
        <taxon>Pleuronectoidei</taxon>
        <taxon>Pleuronectidae</taxon>
        <taxon>Pleuronectes</taxon>
    </lineage>
</organism>
<evidence type="ECO:0000259" key="8">
    <source>
        <dbReference type="Pfam" id="PF01094"/>
    </source>
</evidence>
<dbReference type="InterPro" id="IPR028082">
    <property type="entry name" value="Peripla_BP_I"/>
</dbReference>
<evidence type="ECO:0000313" key="10">
    <source>
        <dbReference type="Proteomes" id="UP001153269"/>
    </source>
</evidence>
<accession>A0A9N7UCX3</accession>
<reference evidence="9" key="1">
    <citation type="submission" date="2020-03" db="EMBL/GenBank/DDBJ databases">
        <authorList>
            <person name="Weist P."/>
        </authorList>
    </citation>
    <scope>NUCLEOTIDE SEQUENCE</scope>
</reference>
<dbReference type="InterPro" id="IPR000162">
    <property type="entry name" value="GPCR_3_mtglu_rcpt"/>
</dbReference>
<proteinExistence type="inferred from homology"/>
<feature type="domain" description="Receptor ligand binding region" evidence="8">
    <location>
        <begin position="120"/>
        <end position="195"/>
    </location>
</feature>
<dbReference type="PANTHER" id="PTHR24060">
    <property type="entry name" value="METABOTROPIC GLUTAMATE RECEPTOR"/>
    <property type="match status" value="1"/>
</dbReference>
<protein>
    <recommendedName>
        <fullName evidence="8">Receptor ligand binding region domain-containing protein</fullName>
    </recommendedName>
</protein>
<keyword evidence="7" id="KW-0325">Glycoprotein</keyword>
<sequence>MPREEWFNLSLSRNGNLHGGDSLTEGFTLDYIHPQLPLNGMVKAPVGVSQSPLGASRENKHNYTCLRLNIKRSCAPHTGCGEEQGAQQRQDESRATADHIKSLHWEVREQGEDDISPPPAACLQIPQVSYASTAPELSDNTRYDFFSRVVPPDTYQAQAMVDIVKAMAWNYVSTVASEGNYGESGVDAFIQKSREDVSLLESRSLQQWRWTHHVQQHSRLLPLMRGEKSSGLCISQSVKIPREPRTGEFDKIIRRLSENPNARVVIIFANEDDISWGSKITPILNQEEMAEGAVTILPKRQSIKGFDRYFISRTLENNRRNIWFAEFWENNFQCKLSRHAGEERIWHQKMHNSFSTFSPVTEEFDLVTNPGSTMMHLDLMPSPSL</sequence>
<dbReference type="InterPro" id="IPR001828">
    <property type="entry name" value="ANF_lig-bd_rcpt"/>
</dbReference>
<dbReference type="PRINTS" id="PR00248">
    <property type="entry name" value="GPCRMGR"/>
</dbReference>
<evidence type="ECO:0000256" key="2">
    <source>
        <dbReference type="ARBA" id="ARBA00007242"/>
    </source>
</evidence>
<dbReference type="SUPFAM" id="SSF53822">
    <property type="entry name" value="Periplasmic binding protein-like I"/>
    <property type="match status" value="1"/>
</dbReference>
<dbReference type="GO" id="GO:0004930">
    <property type="term" value="F:G protein-coupled receptor activity"/>
    <property type="evidence" value="ECO:0007669"/>
    <property type="project" value="InterPro"/>
</dbReference>